<keyword evidence="1" id="KW-1015">Disulfide bond</keyword>
<evidence type="ECO:0000256" key="1">
    <source>
        <dbReference type="ARBA" id="ARBA00023157"/>
    </source>
</evidence>
<dbReference type="Gene3D" id="2.60.40.10">
    <property type="entry name" value="Immunoglobulins"/>
    <property type="match status" value="3"/>
</dbReference>
<evidence type="ECO:0000313" key="3">
    <source>
        <dbReference type="EMBL" id="EDS29377.1"/>
    </source>
</evidence>
<feature type="domain" description="Ig-like" evidence="2">
    <location>
        <begin position="178"/>
        <end position="241"/>
    </location>
</feature>
<protein>
    <recommendedName>
        <fullName evidence="2">Ig-like domain-containing protein</fullName>
    </recommendedName>
</protein>
<dbReference type="InParanoid" id="B0WJQ0"/>
<dbReference type="KEGG" id="cqu:CpipJ_CPIJ007612"/>
<dbReference type="Pfam" id="PF08205">
    <property type="entry name" value="C2-set_2"/>
    <property type="match status" value="1"/>
</dbReference>
<evidence type="ECO:0000313" key="4">
    <source>
        <dbReference type="EnsemblMetazoa" id="CPIJ007612-PA"/>
    </source>
</evidence>
<proteinExistence type="predicted"/>
<dbReference type="AlphaFoldDB" id="B0WJQ0"/>
<dbReference type="PROSITE" id="PS50835">
    <property type="entry name" value="IG_LIKE"/>
    <property type="match status" value="3"/>
</dbReference>
<dbReference type="InterPro" id="IPR013098">
    <property type="entry name" value="Ig_I-set"/>
</dbReference>
<dbReference type="EnsemblMetazoa" id="CPIJ007612-RA">
    <property type="protein sequence ID" value="CPIJ007612-PA"/>
    <property type="gene ID" value="CPIJ007612"/>
</dbReference>
<dbReference type="CDD" id="cd00096">
    <property type="entry name" value="Ig"/>
    <property type="match status" value="1"/>
</dbReference>
<feature type="domain" description="Ig-like" evidence="2">
    <location>
        <begin position="79"/>
        <end position="173"/>
    </location>
</feature>
<gene>
    <name evidence="4" type="primary">6039302</name>
    <name evidence="3" type="ORF">CpipJ_CPIJ007612</name>
</gene>
<dbReference type="InterPro" id="IPR013783">
    <property type="entry name" value="Ig-like_fold"/>
</dbReference>
<reference evidence="4" key="2">
    <citation type="submission" date="2020-05" db="UniProtKB">
        <authorList>
            <consortium name="EnsemblMetazoa"/>
        </authorList>
    </citation>
    <scope>IDENTIFICATION</scope>
    <source>
        <strain evidence="4">JHB</strain>
    </source>
</reference>
<evidence type="ECO:0000313" key="5">
    <source>
        <dbReference type="Proteomes" id="UP000002320"/>
    </source>
</evidence>
<dbReference type="InterPro" id="IPR036179">
    <property type="entry name" value="Ig-like_dom_sf"/>
</dbReference>
<dbReference type="PANTHER" id="PTHR23278">
    <property type="entry name" value="SIDESTEP PROTEIN"/>
    <property type="match status" value="1"/>
</dbReference>
<dbReference type="SUPFAM" id="SSF48726">
    <property type="entry name" value="Immunoglobulin"/>
    <property type="match status" value="3"/>
</dbReference>
<organism>
    <name type="scientific">Culex quinquefasciatus</name>
    <name type="common">Southern house mosquito</name>
    <name type="synonym">Culex pungens</name>
    <dbReference type="NCBI Taxonomy" id="7176"/>
    <lineage>
        <taxon>Eukaryota</taxon>
        <taxon>Metazoa</taxon>
        <taxon>Ecdysozoa</taxon>
        <taxon>Arthropoda</taxon>
        <taxon>Hexapoda</taxon>
        <taxon>Insecta</taxon>
        <taxon>Pterygota</taxon>
        <taxon>Neoptera</taxon>
        <taxon>Endopterygota</taxon>
        <taxon>Diptera</taxon>
        <taxon>Nematocera</taxon>
        <taxon>Culicoidea</taxon>
        <taxon>Culicidae</taxon>
        <taxon>Culicinae</taxon>
        <taxon>Culicini</taxon>
        <taxon>Culex</taxon>
        <taxon>Culex</taxon>
    </lineage>
</organism>
<dbReference type="MEROPS" id="I43.001"/>
<dbReference type="EMBL" id="DS231962">
    <property type="protein sequence ID" value="EDS29377.1"/>
    <property type="molecule type" value="Genomic_DNA"/>
</dbReference>
<dbReference type="OMA" id="FHISANC"/>
<dbReference type="InterPro" id="IPR013162">
    <property type="entry name" value="CD80_C2-set"/>
</dbReference>
<name>B0WJQ0_CULQU</name>
<dbReference type="HOGENOM" id="CLU_046476_0_0_1"/>
<accession>B0WJQ0</accession>
<dbReference type="PANTHER" id="PTHR23278:SF26">
    <property type="entry name" value="SIDESTEP III, ISOFORM O"/>
    <property type="match status" value="1"/>
</dbReference>
<sequence>MSCCLQHGRPEPTVTWLNGDEVMQTGGGVSMGRHVTVNRLEIHKITRTALNNTYKCQASNTVLVPPAERSVRVEMLLKPVSASMSSKPKQLISGQDYSVTCDVEGSVPDTEIRWMQNNRPFTKAKIRTVNNSSIVTSVLSFQPSSEDDGTVLKCEGSNPRLQNSVLEDSVIMNVLYPPQVTLSLGSTLNPDDIKEGDDVYFECHIKANPREHRITWSHDVSIRDGRVSGSLPALCSGRWGCSSVFELDALSDCCCCLT</sequence>
<dbReference type="OrthoDB" id="10055806at2759"/>
<dbReference type="VEuPathDB" id="VectorBase:CPIJ007612"/>
<dbReference type="InterPro" id="IPR007110">
    <property type="entry name" value="Ig-like_dom"/>
</dbReference>
<dbReference type="Pfam" id="PF07679">
    <property type="entry name" value="I-set"/>
    <property type="match status" value="1"/>
</dbReference>
<dbReference type="VEuPathDB" id="VectorBase:CQUJHB018425"/>
<reference evidence="3" key="1">
    <citation type="submission" date="2007-03" db="EMBL/GenBank/DDBJ databases">
        <title>Annotation of Culex pipiens quinquefasciatus.</title>
        <authorList>
            <consortium name="The Broad Institute Genome Sequencing Platform"/>
            <person name="Atkinson P.W."/>
            <person name="Hemingway J."/>
            <person name="Christensen B.M."/>
            <person name="Higgs S."/>
            <person name="Kodira C."/>
            <person name="Hannick L."/>
            <person name="Megy K."/>
            <person name="O'Leary S."/>
            <person name="Pearson M."/>
            <person name="Haas B.J."/>
            <person name="Mauceli E."/>
            <person name="Wortman J.R."/>
            <person name="Lee N.H."/>
            <person name="Guigo R."/>
            <person name="Stanke M."/>
            <person name="Alvarado L."/>
            <person name="Amedeo P."/>
            <person name="Antoine C.H."/>
            <person name="Arensburger P."/>
            <person name="Bidwell S.L."/>
            <person name="Crawford M."/>
            <person name="Camaro F."/>
            <person name="Devon K."/>
            <person name="Engels R."/>
            <person name="Hammond M."/>
            <person name="Howarth C."/>
            <person name="Koehrsen M."/>
            <person name="Lawson D."/>
            <person name="Montgomery P."/>
            <person name="Nene V."/>
            <person name="Nusbaum C."/>
            <person name="Puiu D."/>
            <person name="Romero-Severson J."/>
            <person name="Severson D.W."/>
            <person name="Shumway M."/>
            <person name="Sisk P."/>
            <person name="Stolte C."/>
            <person name="Zeng Q."/>
            <person name="Eisenstadt E."/>
            <person name="Fraser-Liggett C."/>
            <person name="Strausberg R."/>
            <person name="Galagan J."/>
            <person name="Birren B."/>
            <person name="Collins F.H."/>
        </authorList>
    </citation>
    <scope>NUCLEOTIDE SEQUENCE [LARGE SCALE GENOMIC DNA]</scope>
    <source>
        <strain evidence="3">JHB</strain>
    </source>
</reference>
<dbReference type="STRING" id="7176.B0WJQ0"/>
<dbReference type="Proteomes" id="UP000002320">
    <property type="component" value="Unassembled WGS sequence"/>
</dbReference>
<feature type="domain" description="Ig-like" evidence="2">
    <location>
        <begin position="1"/>
        <end position="72"/>
    </location>
</feature>
<dbReference type="eggNOG" id="KOG3515">
    <property type="taxonomic scope" value="Eukaryota"/>
</dbReference>
<keyword evidence="5" id="KW-1185">Reference proteome</keyword>
<evidence type="ECO:0000259" key="2">
    <source>
        <dbReference type="PROSITE" id="PS50835"/>
    </source>
</evidence>